<organism evidence="1 2">
    <name type="scientific">Nocardiopsis aegyptia</name>
    <dbReference type="NCBI Taxonomy" id="220378"/>
    <lineage>
        <taxon>Bacteria</taxon>
        <taxon>Bacillati</taxon>
        <taxon>Actinomycetota</taxon>
        <taxon>Actinomycetes</taxon>
        <taxon>Streptosporangiales</taxon>
        <taxon>Nocardiopsidaceae</taxon>
        <taxon>Nocardiopsis</taxon>
    </lineage>
</organism>
<comment type="caution">
    <text evidence="1">The sequence shown here is derived from an EMBL/GenBank/DDBJ whole genome shotgun (WGS) entry which is preliminary data.</text>
</comment>
<accession>A0A7Z0J8U7</accession>
<evidence type="ECO:0000313" key="1">
    <source>
        <dbReference type="EMBL" id="NYJ33468.1"/>
    </source>
</evidence>
<reference evidence="1 2" key="1">
    <citation type="submission" date="2020-07" db="EMBL/GenBank/DDBJ databases">
        <title>Sequencing the genomes of 1000 actinobacteria strains.</title>
        <authorList>
            <person name="Klenk H.-P."/>
        </authorList>
    </citation>
    <scope>NUCLEOTIDE SEQUENCE [LARGE SCALE GENOMIC DNA]</scope>
    <source>
        <strain evidence="1 2">DSM 44442</strain>
    </source>
</reference>
<evidence type="ECO:0000313" key="2">
    <source>
        <dbReference type="Proteomes" id="UP000572051"/>
    </source>
</evidence>
<name>A0A7Z0J8U7_9ACTN</name>
<dbReference type="AlphaFoldDB" id="A0A7Z0J8U7"/>
<evidence type="ECO:0008006" key="3">
    <source>
        <dbReference type="Google" id="ProtNLM"/>
    </source>
</evidence>
<gene>
    <name evidence="1" type="ORF">HNR10_001349</name>
</gene>
<dbReference type="RefSeq" id="WP_179821661.1">
    <property type="nucleotide sequence ID" value="NZ_JACCFS010000001.1"/>
</dbReference>
<dbReference type="EMBL" id="JACCFS010000001">
    <property type="protein sequence ID" value="NYJ33468.1"/>
    <property type="molecule type" value="Genomic_DNA"/>
</dbReference>
<proteinExistence type="predicted"/>
<keyword evidence="2" id="KW-1185">Reference proteome</keyword>
<protein>
    <recommendedName>
        <fullName evidence="3">Monooxygenase</fullName>
    </recommendedName>
</protein>
<dbReference type="Proteomes" id="UP000572051">
    <property type="component" value="Unassembled WGS sequence"/>
</dbReference>
<sequence>MDESLSGVRACWLREEAVPMAGACPGFVTGYWTSDPETGKGHTLAVFDAHAAAAAFKALVESRAGESARAGVTQDVLALVEVDAAAGAAVSDAADRPHPSEP</sequence>